<evidence type="ECO:0000259" key="1">
    <source>
        <dbReference type="Pfam" id="PF00535"/>
    </source>
</evidence>
<dbReference type="SUPFAM" id="SSF53448">
    <property type="entry name" value="Nucleotide-diphospho-sugar transferases"/>
    <property type="match status" value="1"/>
</dbReference>
<organism evidence="2">
    <name type="scientific">marine sediment metagenome</name>
    <dbReference type="NCBI Taxonomy" id="412755"/>
    <lineage>
        <taxon>unclassified sequences</taxon>
        <taxon>metagenomes</taxon>
        <taxon>ecological metagenomes</taxon>
    </lineage>
</organism>
<dbReference type="InterPro" id="IPR001173">
    <property type="entry name" value="Glyco_trans_2-like"/>
</dbReference>
<dbReference type="Pfam" id="PF00535">
    <property type="entry name" value="Glycos_transf_2"/>
    <property type="match status" value="1"/>
</dbReference>
<dbReference type="EMBL" id="BART01001978">
    <property type="protein sequence ID" value="GAG74245.1"/>
    <property type="molecule type" value="Genomic_DNA"/>
</dbReference>
<accession>X0ZWN2</accession>
<name>X0ZWN2_9ZZZZ</name>
<dbReference type="InterPro" id="IPR029044">
    <property type="entry name" value="Nucleotide-diphossugar_trans"/>
</dbReference>
<dbReference type="AlphaFoldDB" id="X0ZWN2"/>
<evidence type="ECO:0000313" key="2">
    <source>
        <dbReference type="EMBL" id="GAG74245.1"/>
    </source>
</evidence>
<proteinExistence type="predicted"/>
<gene>
    <name evidence="2" type="ORF">S01H4_06423</name>
</gene>
<dbReference type="Gene3D" id="3.90.550.10">
    <property type="entry name" value="Spore Coat Polysaccharide Biosynthesis Protein SpsA, Chain A"/>
    <property type="match status" value="1"/>
</dbReference>
<feature type="domain" description="Glycosyltransferase 2-like" evidence="1">
    <location>
        <begin position="15"/>
        <end position="56"/>
    </location>
</feature>
<comment type="caution">
    <text evidence="2">The sequence shown here is derived from an EMBL/GenBank/DDBJ whole genome shotgun (WGS) entry which is preliminary data.</text>
</comment>
<protein>
    <recommendedName>
        <fullName evidence="1">Glycosyltransferase 2-like domain-containing protein</fullName>
    </recommendedName>
</protein>
<reference evidence="2" key="1">
    <citation type="journal article" date="2014" name="Front. Microbiol.">
        <title>High frequency of phylogenetically diverse reductive dehalogenase-homologous genes in deep subseafloor sedimentary metagenomes.</title>
        <authorList>
            <person name="Kawai M."/>
            <person name="Futagami T."/>
            <person name="Toyoda A."/>
            <person name="Takaki Y."/>
            <person name="Nishi S."/>
            <person name="Hori S."/>
            <person name="Arai W."/>
            <person name="Tsubouchi T."/>
            <person name="Morono Y."/>
            <person name="Uchiyama I."/>
            <person name="Ito T."/>
            <person name="Fujiyama A."/>
            <person name="Inagaki F."/>
            <person name="Takami H."/>
        </authorList>
    </citation>
    <scope>NUCLEOTIDE SEQUENCE</scope>
    <source>
        <strain evidence="2">Expedition CK06-06</strain>
    </source>
</reference>
<sequence>MIEKYSKDTFMINFSIVTPTYNNIEKLKKNIFSVLNQTYKNKEHIIVDNLSSDGIYFFLPKFS</sequence>